<dbReference type="GO" id="GO:0006310">
    <property type="term" value="P:DNA recombination"/>
    <property type="evidence" value="ECO:0007669"/>
    <property type="project" value="InterPro"/>
</dbReference>
<evidence type="ECO:0000313" key="10">
    <source>
        <dbReference type="EMBL" id="GFH62333.1"/>
    </source>
</evidence>
<evidence type="ECO:0000256" key="4">
    <source>
        <dbReference type="ARBA" id="ARBA00022801"/>
    </source>
</evidence>
<protein>
    <recommendedName>
        <fullName evidence="2">Single-stranded-DNA-specific exonuclease RecJ</fullName>
    </recommendedName>
</protein>
<keyword evidence="5 10" id="KW-0269">Exonuclease</keyword>
<evidence type="ECO:0000256" key="5">
    <source>
        <dbReference type="ARBA" id="ARBA00022839"/>
    </source>
</evidence>
<feature type="coiled-coil region" evidence="6">
    <location>
        <begin position="319"/>
        <end position="346"/>
    </location>
</feature>
<dbReference type="InterPro" id="IPR051673">
    <property type="entry name" value="SSDNA_exonuclease_RecJ"/>
</dbReference>
<evidence type="ECO:0000313" key="11">
    <source>
        <dbReference type="Proteomes" id="UP000505077"/>
    </source>
</evidence>
<dbReference type="Gene3D" id="3.90.1640.30">
    <property type="match status" value="1"/>
</dbReference>
<evidence type="ECO:0000256" key="1">
    <source>
        <dbReference type="ARBA" id="ARBA00005915"/>
    </source>
</evidence>
<evidence type="ECO:0000256" key="3">
    <source>
        <dbReference type="ARBA" id="ARBA00022722"/>
    </source>
</evidence>
<evidence type="ECO:0000259" key="8">
    <source>
        <dbReference type="Pfam" id="PF02272"/>
    </source>
</evidence>
<dbReference type="NCBIfam" id="TIGR00644">
    <property type="entry name" value="recJ"/>
    <property type="match status" value="1"/>
</dbReference>
<comment type="caution">
    <text evidence="10">The sequence shown here is derived from an EMBL/GenBank/DDBJ whole genome shotgun (WGS) entry which is preliminary data.</text>
</comment>
<feature type="domain" description="DHHA1" evidence="8">
    <location>
        <begin position="359"/>
        <end position="446"/>
    </location>
</feature>
<dbReference type="InterPro" id="IPR038763">
    <property type="entry name" value="DHH_sf"/>
</dbReference>
<dbReference type="SUPFAM" id="SSF64182">
    <property type="entry name" value="DHH phosphoesterases"/>
    <property type="match status" value="1"/>
</dbReference>
<name>A0A6L2R487_9BACT</name>
<comment type="similarity">
    <text evidence="1">Belongs to the RecJ family.</text>
</comment>
<dbReference type="InterPro" id="IPR001667">
    <property type="entry name" value="DDH_dom"/>
</dbReference>
<keyword evidence="3" id="KW-0540">Nuclease</keyword>
<proteinExistence type="inferred from homology"/>
<keyword evidence="4" id="KW-0378">Hydrolase</keyword>
<evidence type="ECO:0000259" key="9">
    <source>
        <dbReference type="Pfam" id="PF17768"/>
    </source>
</evidence>
<organism evidence="10 11">
    <name type="scientific">Candidatus Desulfovibrio kirbyi</name>
    <dbReference type="NCBI Taxonomy" id="2696086"/>
    <lineage>
        <taxon>Bacteria</taxon>
        <taxon>Pseudomonadati</taxon>
        <taxon>Thermodesulfobacteriota</taxon>
        <taxon>Desulfovibrionia</taxon>
        <taxon>Desulfovibrionales</taxon>
        <taxon>Desulfovibrionaceae</taxon>
        <taxon>Desulfovibrio</taxon>
    </lineage>
</organism>
<dbReference type="EMBL" id="BLLL01000001">
    <property type="protein sequence ID" value="GFH62333.1"/>
    <property type="molecule type" value="Genomic_DNA"/>
</dbReference>
<dbReference type="GO" id="GO:0003676">
    <property type="term" value="F:nucleic acid binding"/>
    <property type="evidence" value="ECO:0007669"/>
    <property type="project" value="InterPro"/>
</dbReference>
<dbReference type="Pfam" id="PF17768">
    <property type="entry name" value="RecJ_OB"/>
    <property type="match status" value="1"/>
</dbReference>
<dbReference type="PANTHER" id="PTHR30255:SF2">
    <property type="entry name" value="SINGLE-STRANDED-DNA-SPECIFIC EXONUCLEASE RECJ"/>
    <property type="match status" value="1"/>
</dbReference>
<feature type="domain" description="RecJ OB" evidence="9">
    <location>
        <begin position="465"/>
        <end position="572"/>
    </location>
</feature>
<accession>A0A6L2R487</accession>
<evidence type="ECO:0000256" key="6">
    <source>
        <dbReference type="SAM" id="Coils"/>
    </source>
</evidence>
<dbReference type="InterPro" id="IPR004610">
    <property type="entry name" value="RecJ"/>
</dbReference>
<reference evidence="10 11" key="1">
    <citation type="journal article" date="2020" name="ISME J.">
        <title>Parallel Reductive Genome Evolution in Desulfovibrio Ectosymbionts Independently Acquired by Trichonympha Protists in the Termite Gut.</title>
        <authorList>
            <person name="Takeuchi M."/>
            <person name="Kuwahara H."/>
            <person name="Murakami T."/>
            <person name="Takahashi K."/>
            <person name="Kajitani R."/>
            <person name="Toyoda A."/>
            <person name="Itoh T."/>
            <person name="Ohkuma M."/>
            <person name="Hongoh Y."/>
        </authorList>
    </citation>
    <scope>NUCLEOTIDE SEQUENCE [LARGE SCALE GENOMIC DNA]</scope>
    <source>
        <strain evidence="10">ZnDsv-02</strain>
    </source>
</reference>
<dbReference type="Gene3D" id="3.10.310.30">
    <property type="match status" value="1"/>
</dbReference>
<dbReference type="GO" id="GO:0008409">
    <property type="term" value="F:5'-3' exonuclease activity"/>
    <property type="evidence" value="ECO:0007669"/>
    <property type="project" value="InterPro"/>
</dbReference>
<keyword evidence="6" id="KW-0175">Coiled coil</keyword>
<dbReference type="GO" id="GO:0006281">
    <property type="term" value="P:DNA repair"/>
    <property type="evidence" value="ECO:0007669"/>
    <property type="project" value="InterPro"/>
</dbReference>
<dbReference type="Pfam" id="PF02272">
    <property type="entry name" value="DHHA1"/>
    <property type="match status" value="1"/>
</dbReference>
<dbReference type="Pfam" id="PF01368">
    <property type="entry name" value="DHH"/>
    <property type="match status" value="1"/>
</dbReference>
<evidence type="ECO:0000259" key="7">
    <source>
        <dbReference type="Pfam" id="PF01368"/>
    </source>
</evidence>
<dbReference type="Proteomes" id="UP000505077">
    <property type="component" value="Unassembled WGS sequence"/>
</dbReference>
<evidence type="ECO:0000256" key="2">
    <source>
        <dbReference type="ARBA" id="ARBA00019841"/>
    </source>
</evidence>
<dbReference type="InterPro" id="IPR003156">
    <property type="entry name" value="DHHA1_dom"/>
</dbReference>
<feature type="domain" description="DDH" evidence="7">
    <location>
        <begin position="80"/>
        <end position="237"/>
    </location>
</feature>
<dbReference type="InterPro" id="IPR041122">
    <property type="entry name" value="RecJ_OB"/>
</dbReference>
<dbReference type="PANTHER" id="PTHR30255">
    <property type="entry name" value="SINGLE-STRANDED-DNA-SPECIFIC EXONUCLEASE RECJ"/>
    <property type="match status" value="1"/>
</dbReference>
<gene>
    <name evidence="10" type="primary">recJ</name>
    <name evidence="10" type="ORF">ZNDK_0104</name>
</gene>
<sequence>MTKVWRLRDSPFGSPPKIWAERLCISPLLLDILWRRGLTDIRHIEGFLSPRLGALPPPDALPQVCHAVNVLIRELLAGKKLFVWGDYDVDGITATALVLDVLQTHDIAAFWHIPDRHAEGYGLNVPRIEALAAQGCGILLTVDCGVSDVEAVRRARDLGITVIVSDHHVPPSVLPDAHAYCNPGMWPDTLGEERHARNLAGVGVAFYLMAGVNAALASHTGKRHTMDSVLDLVALGTLADVMRLDVENRILVRGGLEVLSKAARPGVAALKKVSGMDAAAKLTGGQVIFRLAPRINAAGRMGQAGTALRLLRENDHVKAAALAEELNALNNKRREAEERIHEQARRQILEMTGQKAGYVVYDADWNAGVVGIVASRIVEEFYLPTIVLCDDQGFVKGSGRSVHGFDLHAALEGVSQCLLGFGGHRMAAGLRLEKSRLEEFREAFEAAAFAVLGENPPAQSLLLECELTFAEASDLCFLKELELMQPFGPGNSEPVFASPPLLVKKKSPLGHGGEHVRLELQDTMSKVSLPAKAWRMAKDFPDSLMGQTIRLAYTPRADFYNGIASVDVAIKDWQPV</sequence>
<dbReference type="AlphaFoldDB" id="A0A6L2R487"/>